<reference evidence="5" key="2">
    <citation type="submission" date="2011-01" db="EMBL/GenBank/DDBJ databases">
        <title>The complete genome of Deinococcus maricopensis DSM 21211.</title>
        <authorList>
            <consortium name="US DOE Joint Genome Institute (JGI-PGF)"/>
            <person name="Lucas S."/>
            <person name="Copeland A."/>
            <person name="Lapidus A."/>
            <person name="Goodwin L."/>
            <person name="Pitluck S."/>
            <person name="Kyrpides N."/>
            <person name="Mavromatis K."/>
            <person name="Pagani I."/>
            <person name="Ivanova N."/>
            <person name="Ovchinnikova G."/>
            <person name="Zeytun A."/>
            <person name="Detter J.C."/>
            <person name="Han C."/>
            <person name="Land M."/>
            <person name="Hauser L."/>
            <person name="Markowitz V."/>
            <person name="Cheng J.-F."/>
            <person name="Hugenholtz P."/>
            <person name="Woyke T."/>
            <person name="Wu D."/>
            <person name="Pukall R."/>
            <person name="Gehrich-Schroeter G."/>
            <person name="Brambilla E."/>
            <person name="Klenk H.-P."/>
            <person name="Eisen J.A."/>
        </authorList>
    </citation>
    <scope>NUCLEOTIDE SEQUENCE [LARGE SCALE GENOMIC DNA]</scope>
    <source>
        <strain evidence="5">DSM 21211 / LMG 22137 / NRRL B-23946 / LB-34</strain>
    </source>
</reference>
<accession>E8U378</accession>
<comment type="similarity">
    <text evidence="2">Belongs to the NAD(P)-dependent epimerase/dehydratase family. Dihydroflavonol-4-reductase subfamily.</text>
</comment>
<dbReference type="Pfam" id="PF01370">
    <property type="entry name" value="Epimerase"/>
    <property type="match status" value="1"/>
</dbReference>
<dbReference type="OrthoDB" id="9778052at2"/>
<evidence type="ECO:0000256" key="2">
    <source>
        <dbReference type="ARBA" id="ARBA00023445"/>
    </source>
</evidence>
<feature type="domain" description="NAD-dependent epimerase/dehydratase" evidence="3">
    <location>
        <begin position="8"/>
        <end position="251"/>
    </location>
</feature>
<reference evidence="4 5" key="1">
    <citation type="journal article" date="2011" name="Stand. Genomic Sci.">
        <title>Complete genome sequence of Deinococcus maricopensis type strain (LB-34).</title>
        <authorList>
            <person name="Pukall R."/>
            <person name="Zeytun A."/>
            <person name="Lucas S."/>
            <person name="Lapidus A."/>
            <person name="Hammon N."/>
            <person name="Deshpande S."/>
            <person name="Nolan M."/>
            <person name="Cheng J.F."/>
            <person name="Pitluck S."/>
            <person name="Liolios K."/>
            <person name="Pagani I."/>
            <person name="Mikhailova N."/>
            <person name="Ivanova N."/>
            <person name="Mavromatis K."/>
            <person name="Pati A."/>
            <person name="Tapia R."/>
            <person name="Han C."/>
            <person name="Goodwin L."/>
            <person name="Chen A."/>
            <person name="Palaniappan K."/>
            <person name="Land M."/>
            <person name="Hauser L."/>
            <person name="Chang Y.J."/>
            <person name="Jeffries C.D."/>
            <person name="Brambilla E.M."/>
            <person name="Rohde M."/>
            <person name="Goker M."/>
            <person name="Detter J.C."/>
            <person name="Woyke T."/>
            <person name="Bristow J."/>
            <person name="Eisen J.A."/>
            <person name="Markowitz V."/>
            <person name="Hugenholtz P."/>
            <person name="Kyrpides N.C."/>
            <person name="Klenk H.P."/>
        </authorList>
    </citation>
    <scope>NUCLEOTIDE SEQUENCE [LARGE SCALE GENOMIC DNA]</scope>
    <source>
        <strain evidence="5">DSM 21211 / LMG 22137 / NRRL B-23946 / LB-34</strain>
    </source>
</reference>
<dbReference type="PANTHER" id="PTHR10366:SF564">
    <property type="entry name" value="STEROL-4-ALPHA-CARBOXYLATE 3-DEHYDROGENASE, DECARBOXYLATING"/>
    <property type="match status" value="1"/>
</dbReference>
<dbReference type="InterPro" id="IPR001509">
    <property type="entry name" value="Epimerase_deHydtase"/>
</dbReference>
<proteinExistence type="inferred from homology"/>
<keyword evidence="1" id="KW-0560">Oxidoreductase</keyword>
<evidence type="ECO:0000313" key="5">
    <source>
        <dbReference type="Proteomes" id="UP000008635"/>
    </source>
</evidence>
<name>E8U378_DEIML</name>
<dbReference type="InterPro" id="IPR036291">
    <property type="entry name" value="NAD(P)-bd_dom_sf"/>
</dbReference>
<dbReference type="SUPFAM" id="SSF51735">
    <property type="entry name" value="NAD(P)-binding Rossmann-fold domains"/>
    <property type="match status" value="1"/>
</dbReference>
<keyword evidence="5" id="KW-1185">Reference proteome</keyword>
<dbReference type="STRING" id="709986.Deima_0362"/>
<dbReference type="GO" id="GO:0016616">
    <property type="term" value="F:oxidoreductase activity, acting on the CH-OH group of donors, NAD or NADP as acceptor"/>
    <property type="evidence" value="ECO:0007669"/>
    <property type="project" value="TreeGrafter"/>
</dbReference>
<dbReference type="eggNOG" id="COG0451">
    <property type="taxonomic scope" value="Bacteria"/>
</dbReference>
<evidence type="ECO:0000256" key="1">
    <source>
        <dbReference type="ARBA" id="ARBA00023002"/>
    </source>
</evidence>
<gene>
    <name evidence="4" type="ordered locus">Deima_0362</name>
</gene>
<protein>
    <submittedName>
        <fullName evidence="4">NAD-dependent epimerase/dehydratase</fullName>
    </submittedName>
</protein>
<dbReference type="FunFam" id="3.40.50.720:FF:000336">
    <property type="entry name" value="Aldehyde reductase"/>
    <property type="match status" value="1"/>
</dbReference>
<dbReference type="Proteomes" id="UP000008635">
    <property type="component" value="Chromosome"/>
</dbReference>
<organism evidence="4 5">
    <name type="scientific">Deinococcus maricopensis (strain DSM 21211 / LMG 22137 / NRRL B-23946 / LB-34)</name>
    <dbReference type="NCBI Taxonomy" id="709986"/>
    <lineage>
        <taxon>Bacteria</taxon>
        <taxon>Thermotogati</taxon>
        <taxon>Deinococcota</taxon>
        <taxon>Deinococci</taxon>
        <taxon>Deinococcales</taxon>
        <taxon>Deinococcaceae</taxon>
        <taxon>Deinococcus</taxon>
    </lineage>
</organism>
<sequence length="351" mass="39360">MPETPQRILVTGAAGYLASWIVEDLLRNGHTVHGTVRHLKDHSKIQHLTDLAARYPQRLLLFEADLLSEGSFDQAMQGCSVVIHTASPYFLDRPRDVEQQLIQPALGGTRNVLAAVKRTETIKRVVLTSSIAALYNDACDLSGVDGQTVQEGDVNPNTRKTHNPYAYSKTIAEQAAWEECRQQQRWDLVSMHPGAIFGPSLSKRPDATSVGMMMQFLNGTYRQGVPRLWLGLVDVRDAARAHVRAATLAEAHHRYIVVAESLRLLEIARLMRVREFGVEDKLPQAEVPKGLMWLMGPMVGLQRRYIARNVNFPVHFNNQRSQTELGVHYRAPAETLNDHIRQLVGDGLIRA</sequence>
<dbReference type="Gene3D" id="3.40.50.720">
    <property type="entry name" value="NAD(P)-binding Rossmann-like Domain"/>
    <property type="match status" value="1"/>
</dbReference>
<dbReference type="KEGG" id="dmr:Deima_0362"/>
<dbReference type="AlphaFoldDB" id="E8U378"/>
<dbReference type="EMBL" id="CP002454">
    <property type="protein sequence ID" value="ADV66023.1"/>
    <property type="molecule type" value="Genomic_DNA"/>
</dbReference>
<dbReference type="PANTHER" id="PTHR10366">
    <property type="entry name" value="NAD DEPENDENT EPIMERASE/DEHYDRATASE"/>
    <property type="match status" value="1"/>
</dbReference>
<evidence type="ECO:0000259" key="3">
    <source>
        <dbReference type="Pfam" id="PF01370"/>
    </source>
</evidence>
<evidence type="ECO:0000313" key="4">
    <source>
        <dbReference type="EMBL" id="ADV66023.1"/>
    </source>
</evidence>
<dbReference type="HOGENOM" id="CLU_007383_9_2_0"/>
<dbReference type="InterPro" id="IPR050425">
    <property type="entry name" value="NAD(P)_dehydrat-like"/>
</dbReference>
<dbReference type="RefSeq" id="WP_013555528.1">
    <property type="nucleotide sequence ID" value="NC_014958.1"/>
</dbReference>